<accession>A0A3B1CJN1</accession>
<name>A0A3B1CJN1_9ZZZZ</name>
<reference evidence="2" key="1">
    <citation type="submission" date="2018-06" db="EMBL/GenBank/DDBJ databases">
        <authorList>
            <person name="Zhirakovskaya E."/>
        </authorList>
    </citation>
    <scope>NUCLEOTIDE SEQUENCE</scope>
</reference>
<organism evidence="2">
    <name type="scientific">hydrothermal vent metagenome</name>
    <dbReference type="NCBI Taxonomy" id="652676"/>
    <lineage>
        <taxon>unclassified sequences</taxon>
        <taxon>metagenomes</taxon>
        <taxon>ecological metagenomes</taxon>
    </lineage>
</organism>
<feature type="region of interest" description="Disordered" evidence="1">
    <location>
        <begin position="1"/>
        <end position="61"/>
    </location>
</feature>
<protein>
    <submittedName>
        <fullName evidence="2">Uncharacterized protein</fullName>
    </submittedName>
</protein>
<proteinExistence type="predicted"/>
<feature type="compositionally biased region" description="Basic and acidic residues" evidence="1">
    <location>
        <begin position="1"/>
        <end position="34"/>
    </location>
</feature>
<evidence type="ECO:0000313" key="2">
    <source>
        <dbReference type="EMBL" id="VAX30696.1"/>
    </source>
</evidence>
<dbReference type="EMBL" id="UOGG01000126">
    <property type="protein sequence ID" value="VAX30696.1"/>
    <property type="molecule type" value="Genomic_DNA"/>
</dbReference>
<sequence length="61" mass="7092">MAPDNKKNRDDENCPDENKQKISSDQNTDKDTILAKRSGQRPALLFNRKKRPPPQEKNKKD</sequence>
<gene>
    <name evidence="2" type="ORF">MNBD_NITROSPINAE05-286</name>
</gene>
<dbReference type="AlphaFoldDB" id="A0A3B1CJN1"/>
<evidence type="ECO:0000256" key="1">
    <source>
        <dbReference type="SAM" id="MobiDB-lite"/>
    </source>
</evidence>